<protein>
    <submittedName>
        <fullName evidence="1">Uncharacterized protein</fullName>
    </submittedName>
</protein>
<reference evidence="2" key="1">
    <citation type="submission" date="2017-09" db="EMBL/GenBank/DDBJ databases">
        <title>Depth-based differentiation of microbial function through sediment-hosted aquifers and enrichment of novel symbionts in the deep terrestrial subsurface.</title>
        <authorList>
            <person name="Probst A.J."/>
            <person name="Ladd B."/>
            <person name="Jarett J.K."/>
            <person name="Geller-Mcgrath D.E."/>
            <person name="Sieber C.M.K."/>
            <person name="Emerson J.B."/>
            <person name="Anantharaman K."/>
            <person name="Thomas B.C."/>
            <person name="Malmstrom R."/>
            <person name="Stieglmeier M."/>
            <person name="Klingl A."/>
            <person name="Woyke T."/>
            <person name="Ryan C.M."/>
            <person name="Banfield J.F."/>
        </authorList>
    </citation>
    <scope>NUCLEOTIDE SEQUENCE [LARGE SCALE GENOMIC DNA]</scope>
</reference>
<feature type="non-terminal residue" evidence="1">
    <location>
        <position position="189"/>
    </location>
</feature>
<dbReference type="Proteomes" id="UP000228743">
    <property type="component" value="Unassembled WGS sequence"/>
</dbReference>
<accession>A0A2M7VXJ5</accession>
<name>A0A2M7VXJ5_9BACT</name>
<organism evidence="1 2">
    <name type="scientific">Candidatus Falkowbacteria bacterium CG_4_10_14_0_2_um_filter_41_15</name>
    <dbReference type="NCBI Taxonomy" id="1974554"/>
    <lineage>
        <taxon>Bacteria</taxon>
        <taxon>Candidatus Falkowiibacteriota</taxon>
    </lineage>
</organism>
<proteinExistence type="predicted"/>
<dbReference type="EMBL" id="PFPX01000089">
    <property type="protein sequence ID" value="PJA09134.1"/>
    <property type="molecule type" value="Genomic_DNA"/>
</dbReference>
<evidence type="ECO:0000313" key="2">
    <source>
        <dbReference type="Proteomes" id="UP000228743"/>
    </source>
</evidence>
<comment type="caution">
    <text evidence="1">The sequence shown here is derived from an EMBL/GenBank/DDBJ whole genome shotgun (WGS) entry which is preliminary data.</text>
</comment>
<evidence type="ECO:0000313" key="1">
    <source>
        <dbReference type="EMBL" id="PJA09134.1"/>
    </source>
</evidence>
<dbReference type="AlphaFoldDB" id="A0A2M7VXJ5"/>
<sequence length="189" mass="22039">MKRILREVSVGESADAISNFMKLVANEKFGHYWLHQLNLLMRKEPTHVLTNKWLEDLSSKYTWAKTEKHFLETKRLWFNEPQWPFQICVLDIGGMDNETLFKEWESHHNLAGDIKHFSLLSPSESKKICLIRLEAGFLGLSPGFKFGDINRAHPDLNLSPCPPEIAFFLRSLVKEYYDSELTLVAIDFR</sequence>
<gene>
    <name evidence="1" type="ORF">COX68_03295</name>
</gene>